<dbReference type="Gene3D" id="1.10.10.10">
    <property type="entry name" value="Winged helix-like DNA-binding domain superfamily/Winged helix DNA-binding domain"/>
    <property type="match status" value="1"/>
</dbReference>
<dbReference type="SUPFAM" id="SSF46785">
    <property type="entry name" value="Winged helix' DNA-binding domain"/>
    <property type="match status" value="1"/>
</dbReference>
<keyword evidence="4" id="KW-0479">Metal-binding</keyword>
<keyword evidence="9" id="KW-0862">Zinc</keyword>
<feature type="domain" description="HRDC" evidence="17">
    <location>
        <begin position="537"/>
        <end position="614"/>
    </location>
</feature>
<evidence type="ECO:0000256" key="15">
    <source>
        <dbReference type="ARBA" id="ARBA00034617"/>
    </source>
</evidence>
<evidence type="ECO:0000256" key="2">
    <source>
        <dbReference type="ARBA" id="ARBA00001947"/>
    </source>
</evidence>
<reference evidence="20" key="1">
    <citation type="submission" date="2021-07" db="EMBL/GenBank/DDBJ databases">
        <title>Neiella marina sp. nov., isolated from the intestinal content of sea cucumber Apostichopus japonicus.</title>
        <authorList>
            <person name="Bai X."/>
        </authorList>
    </citation>
    <scope>NUCLEOTIDE SEQUENCE</scope>
    <source>
        <strain evidence="20">126</strain>
    </source>
</reference>
<comment type="caution">
    <text evidence="20">The sequence shown here is derived from an EMBL/GenBank/DDBJ whole genome shotgun (WGS) entry which is preliminary data.</text>
</comment>
<keyword evidence="13" id="KW-0234">DNA repair</keyword>
<dbReference type="Gene3D" id="3.40.50.300">
    <property type="entry name" value="P-loop containing nucleotide triphosphate hydrolases"/>
    <property type="match status" value="2"/>
</dbReference>
<dbReference type="SMART" id="SM00490">
    <property type="entry name" value="HELICc"/>
    <property type="match status" value="1"/>
</dbReference>
<organism evidence="20 21">
    <name type="scientific">Neiella holothuriorum</name>
    <dbReference type="NCBI Taxonomy" id="2870530"/>
    <lineage>
        <taxon>Bacteria</taxon>
        <taxon>Pseudomonadati</taxon>
        <taxon>Pseudomonadota</taxon>
        <taxon>Gammaproteobacteria</taxon>
        <taxon>Alteromonadales</taxon>
        <taxon>Echinimonadaceae</taxon>
        <taxon>Neiella</taxon>
    </lineage>
</organism>
<evidence type="ECO:0000256" key="8">
    <source>
        <dbReference type="ARBA" id="ARBA00022806"/>
    </source>
</evidence>
<dbReference type="CDD" id="cd18794">
    <property type="entry name" value="SF2_C_RecQ"/>
    <property type="match status" value="1"/>
</dbReference>
<dbReference type="SUPFAM" id="SSF52540">
    <property type="entry name" value="P-loop containing nucleoside triphosphate hydrolases"/>
    <property type="match status" value="1"/>
</dbReference>
<dbReference type="GO" id="GO:0016787">
    <property type="term" value="F:hydrolase activity"/>
    <property type="evidence" value="ECO:0007669"/>
    <property type="project" value="UniProtKB-KW"/>
</dbReference>
<evidence type="ECO:0000313" key="21">
    <source>
        <dbReference type="Proteomes" id="UP001166251"/>
    </source>
</evidence>
<keyword evidence="14" id="KW-0413">Isomerase</keyword>
<keyword evidence="6" id="KW-0227">DNA damage</keyword>
<comment type="similarity">
    <text evidence="3">Belongs to the helicase family. RecQ subfamily.</text>
</comment>
<keyword evidence="10" id="KW-0067">ATP-binding</keyword>
<evidence type="ECO:0000256" key="5">
    <source>
        <dbReference type="ARBA" id="ARBA00022741"/>
    </source>
</evidence>
<dbReference type="InterPro" id="IPR027417">
    <property type="entry name" value="P-loop_NTPase"/>
</dbReference>
<evidence type="ECO:0000256" key="12">
    <source>
        <dbReference type="ARBA" id="ARBA00023172"/>
    </source>
</evidence>
<dbReference type="InterPro" id="IPR010997">
    <property type="entry name" value="HRDC-like_sf"/>
</dbReference>
<dbReference type="InterPro" id="IPR001650">
    <property type="entry name" value="Helicase_C-like"/>
</dbReference>
<dbReference type="PANTHER" id="PTHR13710:SF105">
    <property type="entry name" value="ATP-DEPENDENT DNA HELICASE Q1"/>
    <property type="match status" value="1"/>
</dbReference>
<evidence type="ECO:0000256" key="1">
    <source>
        <dbReference type="ARBA" id="ARBA00001946"/>
    </source>
</evidence>
<dbReference type="InterPro" id="IPR002121">
    <property type="entry name" value="HRDC_dom"/>
</dbReference>
<dbReference type="Pfam" id="PF09382">
    <property type="entry name" value="RQC"/>
    <property type="match status" value="1"/>
</dbReference>
<dbReference type="NCBIfam" id="TIGR01389">
    <property type="entry name" value="recQ"/>
    <property type="match status" value="1"/>
</dbReference>
<dbReference type="Pfam" id="PF00271">
    <property type="entry name" value="Helicase_C"/>
    <property type="match status" value="1"/>
</dbReference>
<dbReference type="GO" id="GO:0003678">
    <property type="term" value="F:DNA helicase activity"/>
    <property type="evidence" value="ECO:0007669"/>
    <property type="project" value="UniProtKB-EC"/>
</dbReference>
<dbReference type="PROSITE" id="PS50967">
    <property type="entry name" value="HRDC"/>
    <property type="match status" value="1"/>
</dbReference>
<dbReference type="SUPFAM" id="SSF47819">
    <property type="entry name" value="HRDC-like"/>
    <property type="match status" value="1"/>
</dbReference>
<evidence type="ECO:0000256" key="3">
    <source>
        <dbReference type="ARBA" id="ARBA00005446"/>
    </source>
</evidence>
<evidence type="ECO:0000259" key="18">
    <source>
        <dbReference type="PROSITE" id="PS51192"/>
    </source>
</evidence>
<dbReference type="EC" id="5.6.2.4" evidence="16"/>
<gene>
    <name evidence="20" type="primary">recQ</name>
    <name evidence="20" type="ORF">K0504_02905</name>
</gene>
<dbReference type="PROSITE" id="PS51194">
    <property type="entry name" value="HELICASE_CTER"/>
    <property type="match status" value="1"/>
</dbReference>
<name>A0ABS7EDS3_9GAMM</name>
<dbReference type="InterPro" id="IPR044876">
    <property type="entry name" value="HRDC_dom_sf"/>
</dbReference>
<accession>A0ABS7EDS3</accession>
<evidence type="ECO:0000313" key="20">
    <source>
        <dbReference type="EMBL" id="MBW8189971.1"/>
    </source>
</evidence>
<feature type="domain" description="Helicase ATP-binding" evidence="18">
    <location>
        <begin position="43"/>
        <end position="211"/>
    </location>
</feature>
<dbReference type="Proteomes" id="UP001166251">
    <property type="component" value="Unassembled WGS sequence"/>
</dbReference>
<evidence type="ECO:0000259" key="19">
    <source>
        <dbReference type="PROSITE" id="PS51194"/>
    </source>
</evidence>
<dbReference type="InterPro" id="IPR036388">
    <property type="entry name" value="WH-like_DNA-bd_sf"/>
</dbReference>
<dbReference type="InterPro" id="IPR032284">
    <property type="entry name" value="RecQ_Zn-bd"/>
</dbReference>
<evidence type="ECO:0000256" key="14">
    <source>
        <dbReference type="ARBA" id="ARBA00023235"/>
    </source>
</evidence>
<evidence type="ECO:0000256" key="10">
    <source>
        <dbReference type="ARBA" id="ARBA00022840"/>
    </source>
</evidence>
<dbReference type="InterPro" id="IPR018982">
    <property type="entry name" value="RQC_domain"/>
</dbReference>
<dbReference type="RefSeq" id="WP_220102649.1">
    <property type="nucleotide sequence ID" value="NZ_JAHZSS010000002.1"/>
</dbReference>
<evidence type="ECO:0000256" key="9">
    <source>
        <dbReference type="ARBA" id="ARBA00022833"/>
    </source>
</evidence>
<evidence type="ECO:0000256" key="4">
    <source>
        <dbReference type="ARBA" id="ARBA00022723"/>
    </source>
</evidence>
<dbReference type="Pfam" id="PF00570">
    <property type="entry name" value="HRDC"/>
    <property type="match status" value="1"/>
</dbReference>
<dbReference type="InterPro" id="IPR004589">
    <property type="entry name" value="DNA_helicase_ATP-dep_RecQ"/>
</dbReference>
<sequence length="614" mass="69044">MPADAALTPSATLTSANALAQLPRTLQSVFGYSEFRPGQEQVISAICNGQDALVIMPTGAGKSLCYQLPALVMKRLVLVVSPLISLMKDQVDSMQNMGIRAAALYGNIPREQQVQTLNQAHHGELDLLYVSPERLVRDRFLDRLADMPLAFVAVDEAHCISQWGHDFRPDYAALGQLKQRYPNLPIMALTATADAATQQDIVSRLQLPQPLLHVGSFDRPNIRYTLEDKYRPLKQTLDYLNERRGQSGIIYCGSRARCEQVAERLNNHAMRCAVYHAGLEPEVRHRVQDQFLRDEVDIVVATVAFGMGINKSNVRFVVHYDMPKNIESYYQETGRAGRDGLPSEALMLYDPADRQRIIGFIANIENPEQRQVEQHKLDAIGAFCEAQTCRRQVLLNYFDEPAQKACGNCDVCLNPPKLYDGLKDAQMALSCVYRTEQSYTAHHIADVLRGSDNEKVRRHNHQQLSTHGIGTHHSHEQWLSVIRQLVHLGLLRQDVTRHGALMLTEAARPILRAEQPLELAVPRLRVKDKRSLQLGLDDTDRPLFQRLRSVRKTLADRDGVPPYVIFSDATLVEMAEQKPTNDSQLLAITGVGRTKLGKYGDDFLTAICAHLLER</sequence>
<evidence type="ECO:0000256" key="6">
    <source>
        <dbReference type="ARBA" id="ARBA00022763"/>
    </source>
</evidence>
<dbReference type="SMART" id="SM00956">
    <property type="entry name" value="RQC"/>
    <property type="match status" value="1"/>
</dbReference>
<keyword evidence="5" id="KW-0547">Nucleotide-binding</keyword>
<keyword evidence="12" id="KW-0233">DNA recombination</keyword>
<feature type="domain" description="Helicase C-terminal" evidence="19">
    <location>
        <begin position="232"/>
        <end position="380"/>
    </location>
</feature>
<comment type="catalytic activity">
    <reaction evidence="15">
        <text>Couples ATP hydrolysis with the unwinding of duplex DNA by translocating in the 3'-5' direction.</text>
        <dbReference type="EC" id="5.6.2.4"/>
    </reaction>
</comment>
<keyword evidence="7 20" id="KW-0378">Hydrolase</keyword>
<evidence type="ECO:0000259" key="17">
    <source>
        <dbReference type="PROSITE" id="PS50967"/>
    </source>
</evidence>
<keyword evidence="8 20" id="KW-0347">Helicase</keyword>
<dbReference type="Pfam" id="PF16124">
    <property type="entry name" value="RecQ_Zn_bind"/>
    <property type="match status" value="1"/>
</dbReference>
<keyword evidence="21" id="KW-1185">Reference proteome</keyword>
<comment type="cofactor">
    <cofactor evidence="1">
        <name>Mg(2+)</name>
        <dbReference type="ChEBI" id="CHEBI:18420"/>
    </cofactor>
</comment>
<protein>
    <recommendedName>
        <fullName evidence="16">DNA helicase RecQ</fullName>
        <ecNumber evidence="16">5.6.2.4</ecNumber>
    </recommendedName>
</protein>
<keyword evidence="11" id="KW-0238">DNA-binding</keyword>
<proteinExistence type="inferred from homology"/>
<dbReference type="PANTHER" id="PTHR13710">
    <property type="entry name" value="DNA HELICASE RECQ FAMILY MEMBER"/>
    <property type="match status" value="1"/>
</dbReference>
<dbReference type="CDD" id="cd17920">
    <property type="entry name" value="DEXHc_RecQ"/>
    <property type="match status" value="1"/>
</dbReference>
<evidence type="ECO:0000256" key="13">
    <source>
        <dbReference type="ARBA" id="ARBA00023204"/>
    </source>
</evidence>
<dbReference type="Pfam" id="PF00270">
    <property type="entry name" value="DEAD"/>
    <property type="match status" value="1"/>
</dbReference>
<dbReference type="InterPro" id="IPR014001">
    <property type="entry name" value="Helicase_ATP-bd"/>
</dbReference>
<evidence type="ECO:0000256" key="16">
    <source>
        <dbReference type="NCBIfam" id="TIGR01389"/>
    </source>
</evidence>
<dbReference type="SMART" id="SM00487">
    <property type="entry name" value="DEXDc"/>
    <property type="match status" value="1"/>
</dbReference>
<dbReference type="SMART" id="SM00341">
    <property type="entry name" value="HRDC"/>
    <property type="match status" value="1"/>
</dbReference>
<dbReference type="InterPro" id="IPR006293">
    <property type="entry name" value="DNA_helicase_ATP-dep_RecQ_bac"/>
</dbReference>
<evidence type="ECO:0000256" key="7">
    <source>
        <dbReference type="ARBA" id="ARBA00022801"/>
    </source>
</evidence>
<dbReference type="PROSITE" id="PS51192">
    <property type="entry name" value="HELICASE_ATP_BIND_1"/>
    <property type="match status" value="1"/>
</dbReference>
<dbReference type="Gene3D" id="1.10.150.80">
    <property type="entry name" value="HRDC domain"/>
    <property type="match status" value="1"/>
</dbReference>
<evidence type="ECO:0000256" key="11">
    <source>
        <dbReference type="ARBA" id="ARBA00023125"/>
    </source>
</evidence>
<dbReference type="InterPro" id="IPR011545">
    <property type="entry name" value="DEAD/DEAH_box_helicase_dom"/>
</dbReference>
<dbReference type="EMBL" id="JAHZSS010000002">
    <property type="protein sequence ID" value="MBW8189971.1"/>
    <property type="molecule type" value="Genomic_DNA"/>
</dbReference>
<dbReference type="InterPro" id="IPR036390">
    <property type="entry name" value="WH_DNA-bd_sf"/>
</dbReference>
<dbReference type="NCBIfam" id="TIGR00614">
    <property type="entry name" value="recQ_fam"/>
    <property type="match status" value="1"/>
</dbReference>
<comment type="cofactor">
    <cofactor evidence="2">
        <name>Zn(2+)</name>
        <dbReference type="ChEBI" id="CHEBI:29105"/>
    </cofactor>
</comment>